<dbReference type="SMR" id="A0A1D6FBQ4"/>
<dbReference type="Pfam" id="PF07899">
    <property type="entry name" value="Frigida"/>
    <property type="match status" value="1"/>
</dbReference>
<dbReference type="PANTHER" id="PTHR31791">
    <property type="entry name" value="FRIGIDA-LIKE PROTEIN 3-RELATED"/>
    <property type="match status" value="1"/>
</dbReference>
<feature type="transmembrane region" description="Helical" evidence="6">
    <location>
        <begin position="151"/>
        <end position="169"/>
    </location>
</feature>
<dbReference type="eggNOG" id="ENOG502QVU4">
    <property type="taxonomic scope" value="Eukaryota"/>
</dbReference>
<keyword evidence="6" id="KW-0812">Transmembrane</keyword>
<protein>
    <recommendedName>
        <fullName evidence="4">FRIGIDA-like protein</fullName>
    </recommendedName>
</protein>
<keyword evidence="6" id="KW-1133">Transmembrane helix</keyword>
<evidence type="ECO:0000256" key="6">
    <source>
        <dbReference type="SAM" id="Phobius"/>
    </source>
</evidence>
<comment type="similarity">
    <text evidence="1 4">Belongs to the Frigida family.</text>
</comment>
<sequence length="179" mass="19755">MRSTCSSATTPSSRARSTTSTPSPPKGHHRLQIWRPPPTPARPRAYARMDSTAFLGFVVARRKEWDALRAEVSAALKLRVDPNKFLMDVITDFFPVDHREVRNPADLAWACVLILEATVPALANPDPDIGPAHPLVLCNAIRGYEGQWCTFEVFVVVVVLLAVTCLSNFTKSSKKSKKG</sequence>
<dbReference type="GO" id="GO:0009908">
    <property type="term" value="P:flower development"/>
    <property type="evidence" value="ECO:0007669"/>
    <property type="project" value="UniProtKB-KW"/>
</dbReference>
<accession>A0A1D6FBQ4</accession>
<dbReference type="InParanoid" id="A0A1D6FBQ4"/>
<reference evidence="7" key="1">
    <citation type="submission" date="2015-12" db="EMBL/GenBank/DDBJ databases">
        <title>Update maize B73 reference genome by single molecule sequencing technologies.</title>
        <authorList>
            <consortium name="Maize Genome Sequencing Project"/>
            <person name="Ware D."/>
        </authorList>
    </citation>
    <scope>NUCLEOTIDE SEQUENCE</scope>
    <source>
        <tissue evidence="7">Seedling</tissue>
    </source>
</reference>
<organism evidence="7">
    <name type="scientific">Zea mays</name>
    <name type="common">Maize</name>
    <dbReference type="NCBI Taxonomy" id="4577"/>
    <lineage>
        <taxon>Eukaryota</taxon>
        <taxon>Viridiplantae</taxon>
        <taxon>Streptophyta</taxon>
        <taxon>Embryophyta</taxon>
        <taxon>Tracheophyta</taxon>
        <taxon>Spermatophyta</taxon>
        <taxon>Magnoliopsida</taxon>
        <taxon>Liliopsida</taxon>
        <taxon>Poales</taxon>
        <taxon>Poaceae</taxon>
        <taxon>PACMAD clade</taxon>
        <taxon>Panicoideae</taxon>
        <taxon>Andropogonodae</taxon>
        <taxon>Andropogoneae</taxon>
        <taxon>Tripsacinae</taxon>
        <taxon>Zea</taxon>
    </lineage>
</organism>
<keyword evidence="6" id="KW-0472">Membrane</keyword>
<feature type="region of interest" description="Disordered" evidence="5">
    <location>
        <begin position="1"/>
        <end position="42"/>
    </location>
</feature>
<dbReference type="AlphaFoldDB" id="A0A1D6FBQ4"/>
<dbReference type="EMBL" id="CM000784">
    <property type="protein sequence ID" value="AQK89484.1"/>
    <property type="molecule type" value="Genomic_DNA"/>
</dbReference>
<evidence type="ECO:0000256" key="3">
    <source>
        <dbReference type="ARBA" id="ARBA00023089"/>
    </source>
</evidence>
<evidence type="ECO:0000256" key="2">
    <source>
        <dbReference type="ARBA" id="ARBA00022782"/>
    </source>
</evidence>
<feature type="compositionally biased region" description="Low complexity" evidence="5">
    <location>
        <begin position="1"/>
        <end position="21"/>
    </location>
</feature>
<evidence type="ECO:0000313" key="7">
    <source>
        <dbReference type="EMBL" id="AQK89484.1"/>
    </source>
</evidence>
<evidence type="ECO:0000256" key="1">
    <source>
        <dbReference type="ARBA" id="ARBA00008956"/>
    </source>
</evidence>
<dbReference type="PANTHER" id="PTHR31791:SF2">
    <property type="entry name" value="FRIGIDA-LIKE PROTEIN 4A-RELATED"/>
    <property type="match status" value="1"/>
</dbReference>
<keyword evidence="4" id="KW-0217">Developmental protein</keyword>
<gene>
    <name evidence="7" type="ORF">ZEAMMB73_Zm00001d008304</name>
</gene>
<name>A0A1D6FBQ4_MAIZE</name>
<evidence type="ECO:0000256" key="5">
    <source>
        <dbReference type="SAM" id="MobiDB-lite"/>
    </source>
</evidence>
<keyword evidence="2 4" id="KW-0221">Differentiation</keyword>
<evidence type="ECO:0000256" key="4">
    <source>
        <dbReference type="RuleBase" id="RU364012"/>
    </source>
</evidence>
<dbReference type="GO" id="GO:0030154">
    <property type="term" value="P:cell differentiation"/>
    <property type="evidence" value="ECO:0007669"/>
    <property type="project" value="UniProtKB-KW"/>
</dbReference>
<keyword evidence="3 4" id="KW-0287">Flowering</keyword>
<dbReference type="InterPro" id="IPR012474">
    <property type="entry name" value="Frigida"/>
</dbReference>
<dbReference type="ExpressionAtlas" id="A0A1D6FBQ4">
    <property type="expression patterns" value="baseline and differential"/>
</dbReference>
<proteinExistence type="inferred from homology"/>